<dbReference type="EMBL" id="PRLG01000028">
    <property type="protein sequence ID" value="PYY26945.1"/>
    <property type="molecule type" value="Genomic_DNA"/>
</dbReference>
<evidence type="ECO:0000313" key="2">
    <source>
        <dbReference type="Proteomes" id="UP000247459"/>
    </source>
</evidence>
<dbReference type="Proteomes" id="UP000247459">
    <property type="component" value="Unassembled WGS sequence"/>
</dbReference>
<reference evidence="1 2" key="1">
    <citation type="submission" date="2018-01" db="EMBL/GenBank/DDBJ databases">
        <title>Genome sequence of the PGP bacterium Paenibacillus illinoisensis E3.</title>
        <authorList>
            <person name="Rolli E."/>
            <person name="Marasco R."/>
            <person name="Bessem C."/>
            <person name="Michoud G."/>
            <person name="Gaiarsa S."/>
            <person name="Borin S."/>
            <person name="Daffonchio D."/>
        </authorList>
    </citation>
    <scope>NUCLEOTIDE SEQUENCE [LARGE SCALE GENOMIC DNA]</scope>
    <source>
        <strain evidence="1 2">E3</strain>
    </source>
</reference>
<comment type="caution">
    <text evidence="1">The sequence shown here is derived from an EMBL/GenBank/DDBJ whole genome shotgun (WGS) entry which is preliminary data.</text>
</comment>
<evidence type="ECO:0000313" key="1">
    <source>
        <dbReference type="EMBL" id="PYY26945.1"/>
    </source>
</evidence>
<evidence type="ECO:0008006" key="3">
    <source>
        <dbReference type="Google" id="ProtNLM"/>
    </source>
</evidence>
<protein>
    <recommendedName>
        <fullName evidence="3">DUF1963 domain-containing protein</fullName>
    </recommendedName>
</protein>
<dbReference type="AlphaFoldDB" id="A0A2W0CF16"/>
<proteinExistence type="predicted"/>
<sequence length="213" mass="24421">MSAWTDLFENRTHSLVMYSHPADYSSPSWIGGNAPAFFYDNSGFAFLREQNYLFYLSVTLPDTDSMEPVLGQEMISVFVPADYEKYLENNIYPTCDIQVFQHPASPESALETYTNPGLVKHNLTEWTWVEDGAITDKTCLVRIGGTPRFIQQEDSYFTALQQDGYDFFIQIDEEGYADGMVEEYVFGYGALYLFAKFDDGKWSDPIAGFWQYS</sequence>
<gene>
    <name evidence="1" type="ORF">PIL02S_05121</name>
</gene>
<organism evidence="1 2">
    <name type="scientific">Paenibacillus illinoisensis</name>
    <dbReference type="NCBI Taxonomy" id="59845"/>
    <lineage>
        <taxon>Bacteria</taxon>
        <taxon>Bacillati</taxon>
        <taxon>Bacillota</taxon>
        <taxon>Bacilli</taxon>
        <taxon>Bacillales</taxon>
        <taxon>Paenibacillaceae</taxon>
        <taxon>Paenibacillus</taxon>
    </lineage>
</organism>
<accession>A0A2W0CF16</accession>
<dbReference type="OrthoDB" id="1029961at2"/>
<dbReference type="RefSeq" id="WP_110821913.1">
    <property type="nucleotide sequence ID" value="NZ_PRLG01000028.1"/>
</dbReference>
<name>A0A2W0CF16_9BACL</name>